<dbReference type="Gene3D" id="1.10.10.10">
    <property type="entry name" value="Winged helix-like DNA-binding domain superfamily/Winged helix DNA-binding domain"/>
    <property type="match status" value="1"/>
</dbReference>
<protein>
    <submittedName>
        <fullName evidence="5">Winged helix-turn-helix transcriptional regulator</fullName>
    </submittedName>
</protein>
<keyword evidence="2" id="KW-0238">DNA-binding</keyword>
<dbReference type="OrthoDB" id="9789310at2"/>
<dbReference type="PROSITE" id="PS50949">
    <property type="entry name" value="HTH_GNTR"/>
    <property type="match status" value="1"/>
</dbReference>
<keyword evidence="3" id="KW-0804">Transcription</keyword>
<dbReference type="Pfam" id="PF00392">
    <property type="entry name" value="GntR"/>
    <property type="match status" value="1"/>
</dbReference>
<organism evidence="5 6">
    <name type="scientific">Denitrobaculum tricleocarpae</name>
    <dbReference type="NCBI Taxonomy" id="2591009"/>
    <lineage>
        <taxon>Bacteria</taxon>
        <taxon>Pseudomonadati</taxon>
        <taxon>Pseudomonadota</taxon>
        <taxon>Alphaproteobacteria</taxon>
        <taxon>Rhodospirillales</taxon>
        <taxon>Rhodospirillaceae</taxon>
        <taxon>Denitrobaculum</taxon>
    </lineage>
</organism>
<comment type="caution">
    <text evidence="5">The sequence shown here is derived from an EMBL/GenBank/DDBJ whole genome shotgun (WGS) entry which is preliminary data.</text>
</comment>
<dbReference type="PANTHER" id="PTHR43537">
    <property type="entry name" value="TRANSCRIPTIONAL REGULATOR, GNTR FAMILY"/>
    <property type="match status" value="1"/>
</dbReference>
<proteinExistence type="predicted"/>
<evidence type="ECO:0000313" key="6">
    <source>
        <dbReference type="Proteomes" id="UP000315252"/>
    </source>
</evidence>
<dbReference type="AlphaFoldDB" id="A0A545TN39"/>
<sequence>MREKTRVDAIYETLRDRICLGQYGHGDMFYEADLGQEFEVSRTPIRQVLQRLASEKLAVVRAGVGTVVAGCSPAIVRSYLEIHSRLLVSVAELGLTADPAPLEETAASLYFRASRLERKADPERFWLALKDLQELSSRLIVDDLVQHMDEMLFYRTAPTIMLGARAMPKKAAVILKRNIDAIVDPAEAGDYPALFAALGPGIRHYAELVFDEA</sequence>
<dbReference type="GO" id="GO:0003700">
    <property type="term" value="F:DNA-binding transcription factor activity"/>
    <property type="evidence" value="ECO:0007669"/>
    <property type="project" value="InterPro"/>
</dbReference>
<evidence type="ECO:0000256" key="1">
    <source>
        <dbReference type="ARBA" id="ARBA00023015"/>
    </source>
</evidence>
<dbReference type="InterPro" id="IPR000524">
    <property type="entry name" value="Tscrpt_reg_HTH_GntR"/>
</dbReference>
<dbReference type="InterPro" id="IPR036390">
    <property type="entry name" value="WH_DNA-bd_sf"/>
</dbReference>
<keyword evidence="1" id="KW-0805">Transcription regulation</keyword>
<dbReference type="PANTHER" id="PTHR43537:SF5">
    <property type="entry name" value="UXU OPERON TRANSCRIPTIONAL REGULATOR"/>
    <property type="match status" value="1"/>
</dbReference>
<accession>A0A545TN39</accession>
<dbReference type="InterPro" id="IPR036388">
    <property type="entry name" value="WH-like_DNA-bd_sf"/>
</dbReference>
<dbReference type="GO" id="GO:0003677">
    <property type="term" value="F:DNA binding"/>
    <property type="evidence" value="ECO:0007669"/>
    <property type="project" value="UniProtKB-KW"/>
</dbReference>
<keyword evidence="6" id="KW-1185">Reference proteome</keyword>
<dbReference type="SMART" id="SM00345">
    <property type="entry name" value="HTH_GNTR"/>
    <property type="match status" value="1"/>
</dbReference>
<dbReference type="CDD" id="cd07377">
    <property type="entry name" value="WHTH_GntR"/>
    <property type="match status" value="1"/>
</dbReference>
<dbReference type="EMBL" id="VHSH01000006">
    <property type="protein sequence ID" value="TQV78642.1"/>
    <property type="molecule type" value="Genomic_DNA"/>
</dbReference>
<dbReference type="SUPFAM" id="SSF46785">
    <property type="entry name" value="Winged helix' DNA-binding domain"/>
    <property type="match status" value="1"/>
</dbReference>
<evidence type="ECO:0000313" key="5">
    <source>
        <dbReference type="EMBL" id="TQV78642.1"/>
    </source>
</evidence>
<dbReference type="Proteomes" id="UP000315252">
    <property type="component" value="Unassembled WGS sequence"/>
</dbReference>
<dbReference type="RefSeq" id="WP_142897974.1">
    <property type="nucleotide sequence ID" value="NZ_ML660057.1"/>
</dbReference>
<evidence type="ECO:0000259" key="4">
    <source>
        <dbReference type="PROSITE" id="PS50949"/>
    </source>
</evidence>
<reference evidence="5 6" key="1">
    <citation type="submission" date="2019-06" db="EMBL/GenBank/DDBJ databases">
        <title>Whole genome sequence for Rhodospirillaceae sp. R148.</title>
        <authorList>
            <person name="Wang G."/>
        </authorList>
    </citation>
    <scope>NUCLEOTIDE SEQUENCE [LARGE SCALE GENOMIC DNA]</scope>
    <source>
        <strain evidence="5 6">R148</strain>
    </source>
</reference>
<feature type="domain" description="HTH gntR-type" evidence="4">
    <location>
        <begin position="4"/>
        <end position="71"/>
    </location>
</feature>
<name>A0A545TN39_9PROT</name>
<gene>
    <name evidence="5" type="ORF">FKG95_19025</name>
</gene>
<evidence type="ECO:0000256" key="3">
    <source>
        <dbReference type="ARBA" id="ARBA00023163"/>
    </source>
</evidence>
<evidence type="ECO:0000256" key="2">
    <source>
        <dbReference type="ARBA" id="ARBA00023125"/>
    </source>
</evidence>